<feature type="compositionally biased region" description="Low complexity" evidence="1">
    <location>
        <begin position="442"/>
        <end position="456"/>
    </location>
</feature>
<gene>
    <name evidence="2" type="ORF">Poli38472_012573</name>
</gene>
<dbReference type="InterPro" id="IPR011011">
    <property type="entry name" value="Znf_FYVE_PHD"/>
</dbReference>
<dbReference type="EMBL" id="SPLM01000076">
    <property type="protein sequence ID" value="TMW61382.1"/>
    <property type="molecule type" value="Genomic_DNA"/>
</dbReference>
<reference evidence="2" key="1">
    <citation type="submission" date="2019-03" db="EMBL/GenBank/DDBJ databases">
        <title>Long read genome sequence of the mycoparasitic Pythium oligandrum ATCC 38472 isolated from sugarbeet rhizosphere.</title>
        <authorList>
            <person name="Gaulin E."/>
        </authorList>
    </citation>
    <scope>NUCLEOTIDE SEQUENCE</scope>
    <source>
        <strain evidence="2">ATCC 38472_TT</strain>
    </source>
</reference>
<feature type="region of interest" description="Disordered" evidence="1">
    <location>
        <begin position="71"/>
        <end position="90"/>
    </location>
</feature>
<sequence length="456" mass="50496">MKATLPPSSALPLLELTPTEKQNVTEEVAAVLAETLEIERAFLADRGPIDRRRWKVVKSRDDVHVYRERTVTGSTSTNTSTSGGGGLFGRMRPTPAKPLVDGSFFVDDQRPIASTTSTVSTTDGGLVASMKAPHIPMIVASGNVEGALEDSVFGTMAGDEIAWRLRSTYMKDRFADAKILATIKQPTLEDPFDYLAIKWFVRDYPILMSNFVAPRDSLVAEATGLTLDEFGNQYGYYIVHQFFHPSLPHMRDLGVYRCKISLCFVSRQVSADQVHIFARGFVDPGGNLSPNITLLLVAETMLSSALSVDSSNAKKLTWLLAQKQKHRRRRSTPPHVHTNVCEGCHKTGGFLKSSLSLCRLCDHKFCSRCTVQRKLIVDMSSGGVTERPFSFCFPCMLQAKQLSPYEVAVDTVQQRMEPIMSSRRHIKSVGSNGDLSARSRRTVSTESSTDSVTFRM</sequence>
<name>A0A8K1FJ35_PYTOL</name>
<accession>A0A8K1FJ35</accession>
<dbReference type="OrthoDB" id="105025at2759"/>
<evidence type="ECO:0000313" key="3">
    <source>
        <dbReference type="Proteomes" id="UP000794436"/>
    </source>
</evidence>
<dbReference type="PANTHER" id="PTHR13510">
    <property type="entry name" value="FYVE-FINGER-CONTAINING RAB5 EFFECTOR PROTEIN RABENOSYN-5-RELATED"/>
    <property type="match status" value="1"/>
</dbReference>
<organism evidence="2 3">
    <name type="scientific">Pythium oligandrum</name>
    <name type="common">Mycoparasitic fungus</name>
    <dbReference type="NCBI Taxonomy" id="41045"/>
    <lineage>
        <taxon>Eukaryota</taxon>
        <taxon>Sar</taxon>
        <taxon>Stramenopiles</taxon>
        <taxon>Oomycota</taxon>
        <taxon>Peronosporomycetes</taxon>
        <taxon>Pythiales</taxon>
        <taxon>Pythiaceae</taxon>
        <taxon>Pythium</taxon>
    </lineage>
</organism>
<evidence type="ECO:0000313" key="2">
    <source>
        <dbReference type="EMBL" id="TMW61382.1"/>
    </source>
</evidence>
<feature type="compositionally biased region" description="Low complexity" evidence="1">
    <location>
        <begin position="72"/>
        <end position="81"/>
    </location>
</feature>
<dbReference type="SUPFAM" id="SSF57903">
    <property type="entry name" value="FYVE/PHD zinc finger"/>
    <property type="match status" value="1"/>
</dbReference>
<feature type="region of interest" description="Disordered" evidence="1">
    <location>
        <begin position="421"/>
        <end position="456"/>
    </location>
</feature>
<evidence type="ECO:0008006" key="4">
    <source>
        <dbReference type="Google" id="ProtNLM"/>
    </source>
</evidence>
<dbReference type="Gene3D" id="3.30.40.10">
    <property type="entry name" value="Zinc/RING finger domain, C3HC4 (zinc finger)"/>
    <property type="match status" value="1"/>
</dbReference>
<keyword evidence="3" id="KW-1185">Reference proteome</keyword>
<dbReference type="AlphaFoldDB" id="A0A8K1FJ35"/>
<comment type="caution">
    <text evidence="2">The sequence shown here is derived from an EMBL/GenBank/DDBJ whole genome shotgun (WGS) entry which is preliminary data.</text>
</comment>
<evidence type="ECO:0000256" key="1">
    <source>
        <dbReference type="SAM" id="MobiDB-lite"/>
    </source>
</evidence>
<dbReference type="PANTHER" id="PTHR13510:SF44">
    <property type="entry name" value="RABENOSYN-5"/>
    <property type="match status" value="1"/>
</dbReference>
<protein>
    <recommendedName>
        <fullName evidence="4">FYVE-type domain-containing protein</fullName>
    </recommendedName>
</protein>
<dbReference type="Proteomes" id="UP000794436">
    <property type="component" value="Unassembled WGS sequence"/>
</dbReference>
<dbReference type="InterPro" id="IPR013083">
    <property type="entry name" value="Znf_RING/FYVE/PHD"/>
</dbReference>
<dbReference type="InterPro" id="IPR052727">
    <property type="entry name" value="Rab4/Rab5_effector"/>
</dbReference>
<proteinExistence type="predicted"/>